<evidence type="ECO:0000313" key="3">
    <source>
        <dbReference type="Proteomes" id="UP000231503"/>
    </source>
</evidence>
<gene>
    <name evidence="2" type="ORF">COU47_03930</name>
</gene>
<comment type="caution">
    <text evidence="2">The sequence shown here is derived from an EMBL/GenBank/DDBJ whole genome shotgun (WGS) entry which is preliminary data.</text>
</comment>
<proteinExistence type="predicted"/>
<feature type="domain" description="Calcineurin-like phosphoesterase" evidence="1">
    <location>
        <begin position="57"/>
        <end position="269"/>
    </location>
</feature>
<dbReference type="PANTHER" id="PTHR43143">
    <property type="entry name" value="METALLOPHOSPHOESTERASE, CALCINEURIN SUPERFAMILY"/>
    <property type="match status" value="1"/>
</dbReference>
<dbReference type="GO" id="GO:0016787">
    <property type="term" value="F:hydrolase activity"/>
    <property type="evidence" value="ECO:0007669"/>
    <property type="project" value="InterPro"/>
</dbReference>
<sequence length="385" mass="43225">MKKERKLFPVIALAVIVGLIVLTICTAGCAALRSTNSPYVTEKHKKDISVFHADTAIVMLSDIQCRDEEECASIDTAFDNVNTMLTQAAGAHVVLLVAGDLTQEGKDWQIKDYKQKEKRVNADAVYRVCGNHDVKSGLAQCKKLLGRDGLYYKKEIGNIVLIGLSNWHKDAVGNTELQRYLPKDGIAFLEKEGAEALVDKKLLFILTHEKPEGIAWLTDPRSFLFWKKYNPSNVYNSDELKASLSTCTEAVGAEEGISVMYIYGHTHTPPEWPGTVTVNNDILFINTSAMRTTSHIRDTRKFLPSSIVRRIFSSKRKGRGEPSKLDFAIARLFKAIFPWNKHSTARVLFLENGSDIAYLLTRNLSKDEWYDAAYMIKLGVPFQSK</sequence>
<dbReference type="InterPro" id="IPR029052">
    <property type="entry name" value="Metallo-depent_PP-like"/>
</dbReference>
<dbReference type="InterPro" id="IPR004843">
    <property type="entry name" value="Calcineurin-like_PHP"/>
</dbReference>
<dbReference type="Gene3D" id="3.60.21.10">
    <property type="match status" value="1"/>
</dbReference>
<organism evidence="2 3">
    <name type="scientific">Candidatus Niyogibacteria bacterium CG10_big_fil_rev_8_21_14_0_10_46_36</name>
    <dbReference type="NCBI Taxonomy" id="1974726"/>
    <lineage>
        <taxon>Bacteria</taxon>
        <taxon>Candidatus Niyogiibacteriota</taxon>
    </lineage>
</organism>
<dbReference type="EMBL" id="PFCO01000009">
    <property type="protein sequence ID" value="PIR69220.1"/>
    <property type="molecule type" value="Genomic_DNA"/>
</dbReference>
<dbReference type="AlphaFoldDB" id="A0A2H0TCD0"/>
<evidence type="ECO:0000259" key="1">
    <source>
        <dbReference type="Pfam" id="PF00149"/>
    </source>
</evidence>
<protein>
    <recommendedName>
        <fullName evidence="1">Calcineurin-like phosphoesterase domain-containing protein</fullName>
    </recommendedName>
</protein>
<dbReference type="InterPro" id="IPR051918">
    <property type="entry name" value="STPP_CPPED1"/>
</dbReference>
<dbReference type="PANTHER" id="PTHR43143:SF1">
    <property type="entry name" value="SERINE_THREONINE-PROTEIN PHOSPHATASE CPPED1"/>
    <property type="match status" value="1"/>
</dbReference>
<name>A0A2H0TCD0_9BACT</name>
<reference evidence="3" key="1">
    <citation type="submission" date="2017-09" db="EMBL/GenBank/DDBJ databases">
        <title>Depth-based differentiation of microbial function through sediment-hosted aquifers and enrichment of novel symbionts in the deep terrestrial subsurface.</title>
        <authorList>
            <person name="Probst A.J."/>
            <person name="Ladd B."/>
            <person name="Jarett J.K."/>
            <person name="Geller-Mcgrath D.E."/>
            <person name="Sieber C.M.K."/>
            <person name="Emerson J.B."/>
            <person name="Anantharaman K."/>
            <person name="Thomas B.C."/>
            <person name="Malmstrom R."/>
            <person name="Stieglmeier M."/>
            <person name="Klingl A."/>
            <person name="Woyke T."/>
            <person name="Ryan C.M."/>
            <person name="Banfield J.F."/>
        </authorList>
    </citation>
    <scope>NUCLEOTIDE SEQUENCE [LARGE SCALE GENOMIC DNA]</scope>
</reference>
<dbReference type="Proteomes" id="UP000231503">
    <property type="component" value="Unassembled WGS sequence"/>
</dbReference>
<dbReference type="SUPFAM" id="SSF56300">
    <property type="entry name" value="Metallo-dependent phosphatases"/>
    <property type="match status" value="1"/>
</dbReference>
<accession>A0A2H0TCD0</accession>
<dbReference type="Pfam" id="PF00149">
    <property type="entry name" value="Metallophos"/>
    <property type="match status" value="1"/>
</dbReference>
<dbReference type="CDD" id="cd00838">
    <property type="entry name" value="MPP_superfamily"/>
    <property type="match status" value="1"/>
</dbReference>
<evidence type="ECO:0000313" key="2">
    <source>
        <dbReference type="EMBL" id="PIR69220.1"/>
    </source>
</evidence>